<evidence type="ECO:0000313" key="3">
    <source>
        <dbReference type="EMBL" id="RZI29340.1"/>
    </source>
</evidence>
<dbReference type="Proteomes" id="UP000293369">
    <property type="component" value="Unassembled WGS sequence"/>
</dbReference>
<organism evidence="3 4">
    <name type="scientific">Pseudomonas orientalis</name>
    <dbReference type="NCBI Taxonomy" id="76758"/>
    <lineage>
        <taxon>Bacteria</taxon>
        <taxon>Pseudomonadati</taxon>
        <taxon>Pseudomonadota</taxon>
        <taxon>Gammaproteobacteria</taxon>
        <taxon>Pseudomonadales</taxon>
        <taxon>Pseudomonadaceae</taxon>
        <taxon>Pseudomonas</taxon>
    </lineage>
</organism>
<dbReference type="PANTHER" id="PTHR33755">
    <property type="entry name" value="TOXIN PARE1-RELATED"/>
    <property type="match status" value="1"/>
</dbReference>
<keyword evidence="2" id="KW-1277">Toxin-antitoxin system</keyword>
<comment type="caution">
    <text evidence="3">The sequence shown here is derived from an EMBL/GenBank/DDBJ whole genome shotgun (WGS) entry which is preliminary data.</text>
</comment>
<evidence type="ECO:0000313" key="4">
    <source>
        <dbReference type="Proteomes" id="UP000293369"/>
    </source>
</evidence>
<dbReference type="Pfam" id="PF05016">
    <property type="entry name" value="ParE_toxin"/>
    <property type="match status" value="1"/>
</dbReference>
<dbReference type="Gene3D" id="3.30.2310.20">
    <property type="entry name" value="RelE-like"/>
    <property type="match status" value="1"/>
</dbReference>
<evidence type="ECO:0000256" key="2">
    <source>
        <dbReference type="ARBA" id="ARBA00022649"/>
    </source>
</evidence>
<dbReference type="InterPro" id="IPR051803">
    <property type="entry name" value="TA_system_RelE-like_toxin"/>
</dbReference>
<dbReference type="AlphaFoldDB" id="A0A4V2DX51"/>
<evidence type="ECO:0000256" key="1">
    <source>
        <dbReference type="ARBA" id="ARBA00006226"/>
    </source>
</evidence>
<dbReference type="EMBL" id="SGFE01000059">
    <property type="protein sequence ID" value="RZI29340.1"/>
    <property type="molecule type" value="Genomic_DNA"/>
</dbReference>
<sequence length="97" mass="10945">MRVAWTPEAGQDRRDIWDFLFDKNPQAAADMDRRFSIAAAGLAHNPEIGPLGRISGTREVIPHPSYRLVYQLEPSVVRIVALVHTARQWPPESDTPD</sequence>
<dbReference type="PANTHER" id="PTHR33755:SF6">
    <property type="entry name" value="PLASMID STABILIZATION SYSTEM PROTEIN"/>
    <property type="match status" value="1"/>
</dbReference>
<gene>
    <name evidence="3" type="ORF">EUX57_23375</name>
</gene>
<proteinExistence type="inferred from homology"/>
<reference evidence="3 4" key="1">
    <citation type="submission" date="2019-02" db="EMBL/GenBank/DDBJ databases">
        <title>Pseudomonas spp from wheat grain.</title>
        <authorList>
            <person name="Cho G.-S."/>
            <person name="Franz C.M.A.P."/>
        </authorList>
    </citation>
    <scope>NUCLEOTIDE SEQUENCE [LARGE SCALE GENOMIC DNA]</scope>
    <source>
        <strain evidence="3 4">133NRW</strain>
    </source>
</reference>
<protein>
    <submittedName>
        <fullName evidence="3">Type II toxin-antitoxin system RelE/ParE family toxin</fullName>
    </submittedName>
</protein>
<accession>A0A4V2DX51</accession>
<dbReference type="InterPro" id="IPR007712">
    <property type="entry name" value="RelE/ParE_toxin"/>
</dbReference>
<name>A0A4V2DX51_9PSED</name>
<dbReference type="InterPro" id="IPR035093">
    <property type="entry name" value="RelE/ParE_toxin_dom_sf"/>
</dbReference>
<dbReference type="RefSeq" id="WP_083203129.1">
    <property type="nucleotide sequence ID" value="NZ_JBDJMH010000021.1"/>
</dbReference>
<comment type="similarity">
    <text evidence="1">Belongs to the RelE toxin family.</text>
</comment>